<reference evidence="3" key="1">
    <citation type="submission" date="2023-07" db="EMBL/GenBank/DDBJ databases">
        <title>30 novel species of actinomycetes from the DSMZ collection.</title>
        <authorList>
            <person name="Nouioui I."/>
        </authorList>
    </citation>
    <scope>NUCLEOTIDE SEQUENCE [LARGE SCALE GENOMIC DNA]</scope>
    <source>
        <strain evidence="3">DSM 41982</strain>
    </source>
</reference>
<name>A0ABD5E2X9_9ACTN</name>
<dbReference type="Pfam" id="PF13649">
    <property type="entry name" value="Methyltransf_25"/>
    <property type="match status" value="1"/>
</dbReference>
<dbReference type="InterPro" id="IPR041698">
    <property type="entry name" value="Methyltransf_25"/>
</dbReference>
<comment type="caution">
    <text evidence="2">The sequence shown here is derived from an EMBL/GenBank/DDBJ whole genome shotgun (WGS) entry which is preliminary data.</text>
</comment>
<dbReference type="GO" id="GO:0008168">
    <property type="term" value="F:methyltransferase activity"/>
    <property type="evidence" value="ECO:0007669"/>
    <property type="project" value="UniProtKB-KW"/>
</dbReference>
<dbReference type="InterPro" id="IPR029063">
    <property type="entry name" value="SAM-dependent_MTases_sf"/>
</dbReference>
<dbReference type="EMBL" id="JAVRER010000010">
    <property type="protein sequence ID" value="MDT0415632.1"/>
    <property type="molecule type" value="Genomic_DNA"/>
</dbReference>
<accession>A0ABD5E2X9</accession>
<dbReference type="CDD" id="cd02440">
    <property type="entry name" value="AdoMet_MTases"/>
    <property type="match status" value="1"/>
</dbReference>
<dbReference type="SUPFAM" id="SSF53335">
    <property type="entry name" value="S-adenosyl-L-methionine-dependent methyltransferases"/>
    <property type="match status" value="1"/>
</dbReference>
<keyword evidence="2" id="KW-0489">Methyltransferase</keyword>
<dbReference type="RefSeq" id="WP_175417660.1">
    <property type="nucleotide sequence ID" value="NZ_JAVRER010000010.1"/>
</dbReference>
<sequence length="248" mass="27217">MDLPRSFTIRESGHRVHNPFTEEQLALLGRAIGLRPGMRVLDLACGSGEMLCTWSRAHGVGGTGVDISTVFLAAARARADELRVADDVRFVHADASGFVAEEPVDVAACIGATWIGDGVPGTLGLLRRSLRPGGLLLVGEPYWAELPPDEETARACDVPTRDTYPPLDGLLESFGPLGYDVVEMVLAEPAGWDRYIAAQWLTTRRWLDANPRDPMAPELRAELDTAPVRHARYRRRYLGWGVFALMAR</sequence>
<evidence type="ECO:0000259" key="1">
    <source>
        <dbReference type="Pfam" id="PF13649"/>
    </source>
</evidence>
<gene>
    <name evidence="2" type="ORF">RM574_09010</name>
</gene>
<evidence type="ECO:0000313" key="2">
    <source>
        <dbReference type="EMBL" id="MDT0415632.1"/>
    </source>
</evidence>
<dbReference type="Gene3D" id="3.40.50.150">
    <property type="entry name" value="Vaccinia Virus protein VP39"/>
    <property type="match status" value="1"/>
</dbReference>
<protein>
    <submittedName>
        <fullName evidence="2">Methyltransferase domain-containing protein</fullName>
    </submittedName>
</protein>
<dbReference type="PANTHER" id="PTHR43464:SF3">
    <property type="entry name" value="SAM-DEPENDENT METHYLTRANSFERASE"/>
    <property type="match status" value="1"/>
</dbReference>
<keyword evidence="2" id="KW-0808">Transferase</keyword>
<proteinExistence type="predicted"/>
<evidence type="ECO:0000313" key="3">
    <source>
        <dbReference type="Proteomes" id="UP001183607"/>
    </source>
</evidence>
<dbReference type="Proteomes" id="UP001183607">
    <property type="component" value="Unassembled WGS sequence"/>
</dbReference>
<organism evidence="2 3">
    <name type="scientific">Streptomyces evansiae</name>
    <dbReference type="NCBI Taxonomy" id="3075535"/>
    <lineage>
        <taxon>Bacteria</taxon>
        <taxon>Bacillati</taxon>
        <taxon>Actinomycetota</taxon>
        <taxon>Actinomycetes</taxon>
        <taxon>Kitasatosporales</taxon>
        <taxon>Streptomycetaceae</taxon>
        <taxon>Streptomyces</taxon>
    </lineage>
</organism>
<dbReference type="AlphaFoldDB" id="A0ABD5E2X9"/>
<feature type="domain" description="Methyltransferase" evidence="1">
    <location>
        <begin position="40"/>
        <end position="134"/>
    </location>
</feature>
<dbReference type="PANTHER" id="PTHR43464">
    <property type="entry name" value="METHYLTRANSFERASE"/>
    <property type="match status" value="1"/>
</dbReference>
<dbReference type="GO" id="GO:0032259">
    <property type="term" value="P:methylation"/>
    <property type="evidence" value="ECO:0007669"/>
    <property type="project" value="UniProtKB-KW"/>
</dbReference>